<keyword evidence="3" id="KW-1185">Reference proteome</keyword>
<dbReference type="AlphaFoldDB" id="A0A371F8U6"/>
<evidence type="ECO:0000313" key="3">
    <source>
        <dbReference type="Proteomes" id="UP000257109"/>
    </source>
</evidence>
<dbReference type="PANTHER" id="PTHR11439">
    <property type="entry name" value="GAG-POL-RELATED RETROTRANSPOSON"/>
    <property type="match status" value="1"/>
</dbReference>
<dbReference type="STRING" id="157652.A0A371F8U6"/>
<organism evidence="2 3">
    <name type="scientific">Mucuna pruriens</name>
    <name type="common">Velvet bean</name>
    <name type="synonym">Dolichos pruriens</name>
    <dbReference type="NCBI Taxonomy" id="157652"/>
    <lineage>
        <taxon>Eukaryota</taxon>
        <taxon>Viridiplantae</taxon>
        <taxon>Streptophyta</taxon>
        <taxon>Embryophyta</taxon>
        <taxon>Tracheophyta</taxon>
        <taxon>Spermatophyta</taxon>
        <taxon>Magnoliopsida</taxon>
        <taxon>eudicotyledons</taxon>
        <taxon>Gunneridae</taxon>
        <taxon>Pentapetalae</taxon>
        <taxon>rosids</taxon>
        <taxon>fabids</taxon>
        <taxon>Fabales</taxon>
        <taxon>Fabaceae</taxon>
        <taxon>Papilionoideae</taxon>
        <taxon>50 kb inversion clade</taxon>
        <taxon>NPAAA clade</taxon>
        <taxon>indigoferoid/millettioid clade</taxon>
        <taxon>Phaseoleae</taxon>
        <taxon>Mucuna</taxon>
    </lineage>
</organism>
<protein>
    <recommendedName>
        <fullName evidence="1">Reverse transcriptase Ty1/copia-type domain-containing protein</fullName>
    </recommendedName>
</protein>
<dbReference type="CDD" id="cd09272">
    <property type="entry name" value="RNase_HI_RT_Ty1"/>
    <property type="match status" value="1"/>
</dbReference>
<dbReference type="PANTHER" id="PTHR11439:SF440">
    <property type="entry name" value="INTEGRASE CATALYTIC DOMAIN-CONTAINING PROTEIN"/>
    <property type="match status" value="1"/>
</dbReference>
<gene>
    <name evidence="2" type="ORF">CR513_45495</name>
</gene>
<dbReference type="InterPro" id="IPR043502">
    <property type="entry name" value="DNA/RNA_pol_sf"/>
</dbReference>
<sequence>MEVLEKNLTWEIINRPKDKRVVGYRWIYTVKCKFNWTLERYKARLVVKGYTQTYGTFAPVAKMNTVRVIISLAAHFGWNLQQLDVKNVFLHGDLEEEVYMEIPLGFYSHSEKNKSQGDHTLFIKHYPDGKLTLLLVCVDDMIIIGDDEIEKLNMKEKLATQFEMKKLGKLKYFLGIEVAYPNKRSKKQNVVVRSSAEAEFQVMAQGICEGLWMKIILDDLKVKYEGLIKLFCDNNSTISIAHNPVQHDRTKHIEIDRHFIKEKLDSGLIITAHVPTWLQVTDVFTKGLPATRFQELNGKLEMIDIHLPT</sequence>
<dbReference type="Proteomes" id="UP000257109">
    <property type="component" value="Unassembled WGS sequence"/>
</dbReference>
<dbReference type="Pfam" id="PF07727">
    <property type="entry name" value="RVT_2"/>
    <property type="match status" value="1"/>
</dbReference>
<name>A0A371F8U6_MUCPR</name>
<proteinExistence type="predicted"/>
<dbReference type="OrthoDB" id="414945at2759"/>
<reference evidence="2" key="1">
    <citation type="submission" date="2018-05" db="EMBL/GenBank/DDBJ databases">
        <title>Draft genome of Mucuna pruriens seed.</title>
        <authorList>
            <person name="Nnadi N.E."/>
            <person name="Vos R."/>
            <person name="Hasami M.H."/>
            <person name="Devisetty U.K."/>
            <person name="Aguiy J.C."/>
        </authorList>
    </citation>
    <scope>NUCLEOTIDE SEQUENCE [LARGE SCALE GENOMIC DNA]</scope>
    <source>
        <strain evidence="2">JCA_2017</strain>
    </source>
</reference>
<feature type="non-terminal residue" evidence="2">
    <location>
        <position position="1"/>
    </location>
</feature>
<comment type="caution">
    <text evidence="2">The sequence shown here is derived from an EMBL/GenBank/DDBJ whole genome shotgun (WGS) entry which is preliminary data.</text>
</comment>
<dbReference type="InterPro" id="IPR013103">
    <property type="entry name" value="RVT_2"/>
</dbReference>
<evidence type="ECO:0000313" key="2">
    <source>
        <dbReference type="EMBL" id="RDX74715.1"/>
    </source>
</evidence>
<dbReference type="SUPFAM" id="SSF56672">
    <property type="entry name" value="DNA/RNA polymerases"/>
    <property type="match status" value="1"/>
</dbReference>
<feature type="domain" description="Reverse transcriptase Ty1/copia-type" evidence="1">
    <location>
        <begin position="8"/>
        <end position="114"/>
    </location>
</feature>
<dbReference type="EMBL" id="QJKJ01010083">
    <property type="protein sequence ID" value="RDX74715.1"/>
    <property type="molecule type" value="Genomic_DNA"/>
</dbReference>
<accession>A0A371F8U6</accession>
<evidence type="ECO:0000259" key="1">
    <source>
        <dbReference type="Pfam" id="PF07727"/>
    </source>
</evidence>